<comment type="caution">
    <text evidence="3">The sequence shown here is derived from an EMBL/GenBank/DDBJ whole genome shotgun (WGS) entry which is preliminary data.</text>
</comment>
<dbReference type="VEuPathDB" id="ToxoDB:TGP89_220290"/>
<accession>A0A086J840</accession>
<proteinExistence type="predicted"/>
<name>A0A086J840_TOXGO</name>
<feature type="region of interest" description="Disordered" evidence="1">
    <location>
        <begin position="1683"/>
        <end position="1710"/>
    </location>
</feature>
<dbReference type="OrthoDB" id="545169at2759"/>
<feature type="region of interest" description="Disordered" evidence="1">
    <location>
        <begin position="164"/>
        <end position="188"/>
    </location>
</feature>
<keyword evidence="3" id="KW-0969">Cilium</keyword>
<organism evidence="3 4">
    <name type="scientific">Toxoplasma gondii p89</name>
    <dbReference type="NCBI Taxonomy" id="943119"/>
    <lineage>
        <taxon>Eukaryota</taxon>
        <taxon>Sar</taxon>
        <taxon>Alveolata</taxon>
        <taxon>Apicomplexa</taxon>
        <taxon>Conoidasida</taxon>
        <taxon>Coccidia</taxon>
        <taxon>Eucoccidiorida</taxon>
        <taxon>Eimeriorina</taxon>
        <taxon>Sarcocystidae</taxon>
        <taxon>Toxoplasma</taxon>
    </lineage>
</organism>
<gene>
    <name evidence="3" type="ORF">TGP89_220290</name>
</gene>
<dbReference type="Pfam" id="PF24778">
    <property type="entry name" value="Ig-CFAP74_3rd"/>
    <property type="match status" value="1"/>
</dbReference>
<feature type="compositionally biased region" description="Low complexity" evidence="1">
    <location>
        <begin position="1760"/>
        <end position="1772"/>
    </location>
</feature>
<dbReference type="InterPro" id="IPR056307">
    <property type="entry name" value="Ig-CFAP74_3rd"/>
</dbReference>
<dbReference type="InterPro" id="IPR013783">
    <property type="entry name" value="Ig-like_fold"/>
</dbReference>
<evidence type="ECO:0000313" key="4">
    <source>
        <dbReference type="Proteomes" id="UP000028828"/>
    </source>
</evidence>
<feature type="compositionally biased region" description="Basic and acidic residues" evidence="1">
    <location>
        <begin position="1783"/>
        <end position="1800"/>
    </location>
</feature>
<feature type="region of interest" description="Disordered" evidence="1">
    <location>
        <begin position="1754"/>
        <end position="1805"/>
    </location>
</feature>
<feature type="region of interest" description="Disordered" evidence="1">
    <location>
        <begin position="1895"/>
        <end position="1916"/>
    </location>
</feature>
<feature type="region of interest" description="Disordered" evidence="1">
    <location>
        <begin position="19"/>
        <end position="39"/>
    </location>
</feature>
<feature type="region of interest" description="Disordered" evidence="1">
    <location>
        <begin position="1845"/>
        <end position="1883"/>
    </location>
</feature>
<feature type="compositionally biased region" description="Basic and acidic residues" evidence="1">
    <location>
        <begin position="386"/>
        <end position="401"/>
    </location>
</feature>
<feature type="compositionally biased region" description="Basic and acidic residues" evidence="1">
    <location>
        <begin position="1181"/>
        <end position="1200"/>
    </location>
</feature>
<dbReference type="PANTHER" id="PTHR22538:SF0">
    <property type="entry name" value="CILIA- AND FLAGELLA-ASSOCIATED PROTEIN 74"/>
    <property type="match status" value="1"/>
</dbReference>
<keyword evidence="3" id="KW-0282">Flagellum</keyword>
<dbReference type="PANTHER" id="PTHR22538">
    <property type="entry name" value="CILIA- AND FLAGELLA-ASSOCIATED PROTEIN 74"/>
    <property type="match status" value="1"/>
</dbReference>
<evidence type="ECO:0000256" key="1">
    <source>
        <dbReference type="SAM" id="MobiDB-lite"/>
    </source>
</evidence>
<feature type="compositionally biased region" description="Low complexity" evidence="1">
    <location>
        <begin position="1160"/>
        <end position="1176"/>
    </location>
</feature>
<feature type="compositionally biased region" description="Basic and acidic residues" evidence="1">
    <location>
        <begin position="535"/>
        <end position="553"/>
    </location>
</feature>
<evidence type="ECO:0000259" key="2">
    <source>
        <dbReference type="Pfam" id="PF24778"/>
    </source>
</evidence>
<dbReference type="Pfam" id="PF24771">
    <property type="entry name" value="Ig_CFAP74_1st"/>
    <property type="match status" value="1"/>
</dbReference>
<sequence>MARAKRLVQFAQSLDKVTGEVASCSEKSRKKRAEQQERQRAEALRLMGIGQSPAEVFKIQEVQTRMRRKAQALAQAQQRRSEILAERLADEDKWQEAAEDHQRQKRASEKRFQEELGTLRQKEVSKYLRKMTGVEDPSAVASTATEGGNLVFASSLIRKNVATVQSSLHPSRSHGTQEGTPSSAPRASRFKFAGTDDKESGETASLGRRAQFHWEPKLSKFEAQSLRRSLDAQKRRVLRGEVQRVAGKVHEGPSFRARPEKIHFENFEPDQVYRKTVEITNISLTFNTFRIGPLPEELRDVIDVDFVPPGRMSAGTTTSFTVTFSPKRNADIFSKLSILAPTGPEEFPLLCSTKKTVLTFSPPLVDIADFVAKAREEDESTSEALGQKETDTAEAKPLDPDAQRLECEGIPAASSSGEEPAARLLSLNMGEVQLGEVGKCSLRIRNEGALASQYLLLPLVCDVCNFTFPLSTRLENSSGLPRPHEDRPHLPSPAFSIQQAGDAEGDTEPASSTSSTSSAASSASPSSTPPFCPGGERESESRKWNASEGERRGASASRMSSSVAFSDACELPETVRMVSADTLVTSESFESGAVAASPDLSSLLNQWSYEAMNLRHLVLENARASFPPRTTTVIRFSYAPSEPGDFYALFLLKTENALIRDRLVAVRCRCMPPPISVESAQHDFGVCTFERSYSRQLSLYNSQNSAMKVWVASPSLIADGELSIEPQSSFIQARGRLTLTATFRPTVEFFNRFPQFVRELDAEIRQKHPGSLAFCILIRIEGADQVLPVETTLTGMVTRKELMLSPPSLDFGDCCEGSAVSIPLVLFNPSLLPMEYAFCRLHRDLSVFVACDADHLCSSSSVASLASAASSPFLSLSSSSSSSPSLSSFSSSASASSSGSSASPASSLPPWVASSAAAGSPSFSPAFLAELEEKQFLPQSRLSHCLRGDHGCMLPGEIRKVILVYTPNKHSPESSTFGGLKVDASGERTDSFVLRTLVGSQAATETRISWRASPAPAKVSFAPCASLRLPAVPVGESVSDAVYMRLRSPLPSNRLTEASQKSASLLSTSASLGSGASPIQLSSAFTKPRSASPGPVKREAKEAKLCGGDGHLSVQILAPPFALAALRFNPSCFVLSPTEPTQRIAVSFTPERTYMRPTLAPVSSPSPSSLADAEAPPHSPGEVKMRKEHHREKEEKKEETSGDPLAVAGSEKIREQALNERGRKALKFADELRCASKAPRDASALVGGERDAEDHRDGPEEEAMLLKQVREYGGVRWMSSLLPSPVPPNEETFATDADQAETEERALEREKQATACAHAQWLVPVRCRLSRATEEDEFFSFLQVSTCATPALVSASPAVLDFGDVTVGASARLRCKLEISEALSSANSSLFSQQSGSSASSAFAPSNTEAFLALKAEELPFSSCFELVSALRPLCPARPVTLSVAFHPRAPQSYRATLRLVGPLTRQSVELRGRGIRAEMVVSPPDRDLDFGAVFVPSQPGKGSPPHAPAALCPAWTYKVLTVRNPASSCVLRFRVECLFTSHSAVETCGARRSFAPFACWPLQGEILPGASQQFCLAFRPSKEEGLLTAVYRLTSENGSVQPHYLHLRGLAVSHQLYAIPPFSPSSFPFSASSSSSLSSSSPSFPPSRAPLPFSMSPLSGRLESPSFERPLWGLPPATRAVHETSGRLPVSSRPPGSSPENGAATASASACPRMVSSLLEALQRERETHTHNGLSLGCCRNRVFQLVFDDSEAPGENASVSRSSSRLSSPRGPCSVAGTLSERGKSVDNEGESPKEKGVVGKGSSFLPAVRSRASFTRGQASTGCEAERDRTRTRLFLLGAAWGPVSASGPPPHAGKGSPVEKGDTRVHEKKEKSASSDSAAAAASAAGAALALPSTSGGSTGPPPSSSLSSPASSSSLSFSSLIPSGGFVSSLTSEALPGKETPFAEGKGEPVGQFEICIEGEFPEFFSVEPSRGSLAAGAQQAVTFSFNPDAGRASSRTRTILESAGHIVSAGQWATAKARVLLKGGLAPSASSSPLQEFEIVLKGFCPGFAS</sequence>
<feature type="region of interest" description="Disordered" evidence="1">
    <location>
        <begin position="475"/>
        <end position="558"/>
    </location>
</feature>
<dbReference type="EMBL" id="AEYI02002419">
    <property type="protein sequence ID" value="KFG28308.1"/>
    <property type="molecule type" value="Genomic_DNA"/>
</dbReference>
<keyword evidence="3" id="KW-0966">Cell projection</keyword>
<feature type="compositionally biased region" description="Basic and acidic residues" evidence="1">
    <location>
        <begin position="1861"/>
        <end position="1877"/>
    </location>
</feature>
<feature type="region of interest" description="Disordered" evidence="1">
    <location>
        <begin position="1157"/>
        <end position="1205"/>
    </location>
</feature>
<feature type="domain" description="CFAP74 third Ig-like" evidence="2">
    <location>
        <begin position="676"/>
        <end position="798"/>
    </location>
</feature>
<feature type="compositionally biased region" description="Low complexity" evidence="1">
    <location>
        <begin position="509"/>
        <end position="526"/>
    </location>
</feature>
<dbReference type="Gene3D" id="2.60.40.10">
    <property type="entry name" value="Immunoglobulins"/>
    <property type="match status" value="3"/>
</dbReference>
<evidence type="ECO:0000313" key="3">
    <source>
        <dbReference type="EMBL" id="KFG28308.1"/>
    </source>
</evidence>
<feature type="compositionally biased region" description="Polar residues" evidence="1">
    <location>
        <begin position="1695"/>
        <end position="1709"/>
    </location>
</feature>
<protein>
    <submittedName>
        <fullName evidence="3">Putative flagellar associated, related protein</fullName>
    </submittedName>
</protein>
<feature type="region of interest" description="Disordered" evidence="1">
    <location>
        <begin position="378"/>
        <end position="401"/>
    </location>
</feature>
<feature type="compositionally biased region" description="Polar residues" evidence="1">
    <location>
        <begin position="164"/>
        <end position="185"/>
    </location>
</feature>
<reference evidence="3 4" key="1">
    <citation type="submission" date="2014-03" db="EMBL/GenBank/DDBJ databases">
        <authorList>
            <person name="Sibley D."/>
            <person name="Venepally P."/>
            <person name="Karamycheva S."/>
            <person name="Hadjithomas M."/>
            <person name="Khan A."/>
            <person name="Brunk B."/>
            <person name="Roos D."/>
            <person name="Caler E."/>
            <person name="Lorenzi H."/>
        </authorList>
    </citation>
    <scope>NUCLEOTIDE SEQUENCE [LARGE SCALE GENOMIC DNA]</scope>
    <source>
        <strain evidence="4">p89</strain>
    </source>
</reference>
<dbReference type="Proteomes" id="UP000028828">
    <property type="component" value="Unassembled WGS sequence"/>
</dbReference>